<comment type="similarity">
    <text evidence="1">Belongs to the 3-hydroxyacyl-CoA dehydrogenase family.</text>
</comment>
<evidence type="ECO:0000259" key="5">
    <source>
        <dbReference type="Pfam" id="PF00725"/>
    </source>
</evidence>
<dbReference type="RefSeq" id="XP_041560770.1">
    <property type="nucleotide sequence ID" value="XM_041694996.1"/>
</dbReference>
<dbReference type="InterPro" id="IPR036291">
    <property type="entry name" value="NAD(P)-bd_dom_sf"/>
</dbReference>
<keyword evidence="2" id="KW-0560">Oxidoreductase</keyword>
<evidence type="ECO:0008006" key="9">
    <source>
        <dbReference type="Google" id="ProtNLM"/>
    </source>
</evidence>
<feature type="region of interest" description="Disordered" evidence="4">
    <location>
        <begin position="178"/>
        <end position="198"/>
    </location>
</feature>
<dbReference type="AlphaFoldDB" id="A0A7R8AQS2"/>
<feature type="site" description="Important for catalytic activity" evidence="3">
    <location>
        <position position="172"/>
    </location>
</feature>
<dbReference type="InterPro" id="IPR013328">
    <property type="entry name" value="6PGD_dom2"/>
</dbReference>
<feature type="domain" description="3-hydroxyacyl-CoA dehydrogenase C-terminal" evidence="5">
    <location>
        <begin position="239"/>
        <end position="335"/>
    </location>
</feature>
<evidence type="ECO:0000256" key="3">
    <source>
        <dbReference type="PIRSR" id="PIRSR000105-1"/>
    </source>
</evidence>
<keyword evidence="8" id="KW-1185">Reference proteome</keyword>
<evidence type="ECO:0000256" key="4">
    <source>
        <dbReference type="SAM" id="MobiDB-lite"/>
    </source>
</evidence>
<dbReference type="Pfam" id="PF02737">
    <property type="entry name" value="3HCDH_N"/>
    <property type="match status" value="1"/>
</dbReference>
<dbReference type="GO" id="GO:0006631">
    <property type="term" value="P:fatty acid metabolic process"/>
    <property type="evidence" value="ECO:0007669"/>
    <property type="project" value="InterPro"/>
</dbReference>
<evidence type="ECO:0000256" key="1">
    <source>
        <dbReference type="ARBA" id="ARBA00009463"/>
    </source>
</evidence>
<evidence type="ECO:0000313" key="7">
    <source>
        <dbReference type="EMBL" id="BCS28584.1"/>
    </source>
</evidence>
<dbReference type="EMBL" id="AP024449">
    <property type="protein sequence ID" value="BCS28584.1"/>
    <property type="molecule type" value="Genomic_DNA"/>
</dbReference>
<dbReference type="Proteomes" id="UP000654913">
    <property type="component" value="Chromosome 7"/>
</dbReference>
<dbReference type="PANTHER" id="PTHR48075">
    <property type="entry name" value="3-HYDROXYACYL-COA DEHYDROGENASE FAMILY PROTEIN"/>
    <property type="match status" value="1"/>
</dbReference>
<dbReference type="InterPro" id="IPR008927">
    <property type="entry name" value="6-PGluconate_DH-like_C_sf"/>
</dbReference>
<dbReference type="KEGG" id="apuu:APUU_70154S"/>
<evidence type="ECO:0000313" key="8">
    <source>
        <dbReference type="Proteomes" id="UP000654913"/>
    </source>
</evidence>
<gene>
    <name evidence="7" type="ORF">APUU_70154S</name>
</gene>
<organism evidence="7 8">
    <name type="scientific">Aspergillus puulaauensis</name>
    <dbReference type="NCBI Taxonomy" id="1220207"/>
    <lineage>
        <taxon>Eukaryota</taxon>
        <taxon>Fungi</taxon>
        <taxon>Dikarya</taxon>
        <taxon>Ascomycota</taxon>
        <taxon>Pezizomycotina</taxon>
        <taxon>Eurotiomycetes</taxon>
        <taxon>Eurotiomycetidae</taxon>
        <taxon>Eurotiales</taxon>
        <taxon>Aspergillaceae</taxon>
        <taxon>Aspergillus</taxon>
    </lineage>
</organism>
<protein>
    <recommendedName>
        <fullName evidence="9">3-hydroxyacyl-CoA dehydrogenase</fullName>
    </recommendedName>
</protein>
<dbReference type="InterPro" id="IPR022694">
    <property type="entry name" value="3-OHacyl-CoA_DH"/>
</dbReference>
<dbReference type="OrthoDB" id="5958943at2759"/>
<dbReference type="InterPro" id="IPR006176">
    <property type="entry name" value="3-OHacyl-CoA_DH_NAD-bd"/>
</dbReference>
<dbReference type="Gene3D" id="3.40.50.720">
    <property type="entry name" value="NAD(P)-binding Rossmann-like Domain"/>
    <property type="match status" value="1"/>
</dbReference>
<accession>A0A7R8AQS2</accession>
<sequence length="340" mass="37470">MAQLRADKSRIVAVRSVRTGKYVVRNFNDMSKVQQKCVTLLGAGTQGARLAYMWSRCGSPVNLIDKSQKQLELAGKKVLALREEGSVLGLLGGQWGDVTPATSEKLKHAIWESWLVIECVPESLSLKRAVAEELDQLAGPETIIASNSSSYTITEILEGLKTKYPDRLLSLHSCKSLLPPAQSKPKPQPDKDVTDWPPETSAIEIMGSGNTRPDIISLLKRKTGAHGFEPFHVQKPSMGYIYNRIWAAIKREALFALDEGVASPQEIDGIFKAVLKTPKGPCEQMDVVGLDVVLDIENHYADVRPGLPEEPRKYLQQMIAQGRLGVKTGSGFFEYGNTKK</sequence>
<dbReference type="GO" id="GO:0070403">
    <property type="term" value="F:NAD+ binding"/>
    <property type="evidence" value="ECO:0007669"/>
    <property type="project" value="InterPro"/>
</dbReference>
<dbReference type="Gene3D" id="1.10.1040.10">
    <property type="entry name" value="N-(1-d-carboxylethyl)-l-norvaline Dehydrogenase, domain 2"/>
    <property type="match status" value="1"/>
</dbReference>
<feature type="domain" description="3-hydroxyacyl-CoA dehydrogenase NAD binding" evidence="6">
    <location>
        <begin position="38"/>
        <end position="172"/>
    </location>
</feature>
<proteinExistence type="inferred from homology"/>
<dbReference type="SUPFAM" id="SSF51735">
    <property type="entry name" value="NAD(P)-binding Rossmann-fold domains"/>
    <property type="match status" value="1"/>
</dbReference>
<dbReference type="GeneID" id="64978581"/>
<dbReference type="SUPFAM" id="SSF48179">
    <property type="entry name" value="6-phosphogluconate dehydrogenase C-terminal domain-like"/>
    <property type="match status" value="1"/>
</dbReference>
<evidence type="ECO:0000256" key="2">
    <source>
        <dbReference type="ARBA" id="ARBA00023002"/>
    </source>
</evidence>
<reference evidence="7" key="1">
    <citation type="submission" date="2021-01" db="EMBL/GenBank/DDBJ databases">
        <authorList>
            <consortium name="Aspergillus puulaauensis MK2 genome sequencing consortium"/>
            <person name="Kazuki M."/>
            <person name="Futagami T."/>
        </authorList>
    </citation>
    <scope>NUCLEOTIDE SEQUENCE</scope>
    <source>
        <strain evidence="7">MK2</strain>
    </source>
</reference>
<evidence type="ECO:0000259" key="6">
    <source>
        <dbReference type="Pfam" id="PF02737"/>
    </source>
</evidence>
<dbReference type="PIRSF" id="PIRSF000105">
    <property type="entry name" value="HCDH"/>
    <property type="match status" value="1"/>
</dbReference>
<dbReference type="PANTHER" id="PTHR48075:SF3">
    <property type="entry name" value="3-HYDROXYACYL-COA DEHYDROGENASE"/>
    <property type="match status" value="1"/>
</dbReference>
<name>A0A7R8AQS2_9EURO</name>
<dbReference type="GO" id="GO:0016616">
    <property type="term" value="F:oxidoreductase activity, acting on the CH-OH group of donors, NAD or NADP as acceptor"/>
    <property type="evidence" value="ECO:0007669"/>
    <property type="project" value="InterPro"/>
</dbReference>
<reference evidence="7" key="2">
    <citation type="submission" date="2021-02" db="EMBL/GenBank/DDBJ databases">
        <title>Aspergillus puulaauensis MK2 genome sequence.</title>
        <authorList>
            <person name="Futagami T."/>
            <person name="Mori K."/>
            <person name="Kadooka C."/>
            <person name="Tanaka T."/>
        </authorList>
    </citation>
    <scope>NUCLEOTIDE SEQUENCE</scope>
    <source>
        <strain evidence="7">MK2</strain>
    </source>
</reference>
<dbReference type="Pfam" id="PF00725">
    <property type="entry name" value="3HCDH"/>
    <property type="match status" value="1"/>
</dbReference>
<dbReference type="InterPro" id="IPR006108">
    <property type="entry name" value="3HC_DH_C"/>
</dbReference>